<evidence type="ECO:0000256" key="9">
    <source>
        <dbReference type="ARBA" id="ARBA00047340"/>
    </source>
</evidence>
<keyword evidence="6 10" id="KW-0328">Glycosyltransferase</keyword>
<comment type="caution">
    <text evidence="11">The sequence shown here is derived from an EMBL/GenBank/DDBJ whole genome shotgun (WGS) entry which is preliminary data.</text>
</comment>
<proteinExistence type="inferred from homology"/>
<dbReference type="InterPro" id="IPR036087">
    <property type="entry name" value="Nict_dMeBzImd_PRibTrfase_sf"/>
</dbReference>
<dbReference type="HAMAP" id="MF_00230">
    <property type="entry name" value="CobT"/>
    <property type="match status" value="1"/>
</dbReference>
<dbReference type="EMBL" id="AONC01000043">
    <property type="protein sequence ID" value="EXJ14289.1"/>
    <property type="molecule type" value="Genomic_DNA"/>
</dbReference>
<dbReference type="PANTHER" id="PTHR43463:SF1">
    <property type="entry name" value="NICOTINATE-NUCLEOTIDE--DIMETHYLBENZIMIDAZOLE PHOSPHORIBOSYLTRANSFERASE"/>
    <property type="match status" value="1"/>
</dbReference>
<dbReference type="eggNOG" id="COG2038">
    <property type="taxonomic scope" value="Bacteria"/>
</dbReference>
<evidence type="ECO:0000256" key="7">
    <source>
        <dbReference type="ARBA" id="ARBA00022679"/>
    </source>
</evidence>
<dbReference type="GO" id="GO:0009236">
    <property type="term" value="P:cobalamin biosynthetic process"/>
    <property type="evidence" value="ECO:0007669"/>
    <property type="project" value="UniProtKB-UniRule"/>
</dbReference>
<comment type="similarity">
    <text evidence="2 10">Belongs to the CobT family.</text>
</comment>
<reference evidence="11 12" key="1">
    <citation type="submission" date="2012-11" db="EMBL/GenBank/DDBJ databases">
        <title>Genome assembly of Thiorhodococcus sp. AK35.</title>
        <authorList>
            <person name="Nupur N."/>
            <person name="Khatri I."/>
            <person name="Subramanian S."/>
            <person name="Pinnaka A."/>
        </authorList>
    </citation>
    <scope>NUCLEOTIDE SEQUENCE [LARGE SCALE GENOMIC DNA]</scope>
    <source>
        <strain evidence="11 12">AK35</strain>
    </source>
</reference>
<dbReference type="EC" id="2.4.2.21" evidence="3 10"/>
<organism evidence="11 12">
    <name type="scientific">Imhoffiella purpurea</name>
    <dbReference type="NCBI Taxonomy" id="1249627"/>
    <lineage>
        <taxon>Bacteria</taxon>
        <taxon>Pseudomonadati</taxon>
        <taxon>Pseudomonadota</taxon>
        <taxon>Gammaproteobacteria</taxon>
        <taxon>Chromatiales</taxon>
        <taxon>Chromatiaceae</taxon>
        <taxon>Imhoffiella</taxon>
    </lineage>
</organism>
<dbReference type="InterPro" id="IPR023195">
    <property type="entry name" value="Nict_dMeBzImd_PRibTrfase_N"/>
</dbReference>
<dbReference type="CDD" id="cd02439">
    <property type="entry name" value="DMB-PRT_CobT"/>
    <property type="match status" value="1"/>
</dbReference>
<evidence type="ECO:0000256" key="2">
    <source>
        <dbReference type="ARBA" id="ARBA00007110"/>
    </source>
</evidence>
<dbReference type="PANTHER" id="PTHR43463">
    <property type="entry name" value="NICOTINATE-NUCLEOTIDE--DIMETHYLBENZIMIDAZOLE PHOSPHORIBOSYLTRANSFERASE"/>
    <property type="match status" value="1"/>
</dbReference>
<evidence type="ECO:0000313" key="11">
    <source>
        <dbReference type="EMBL" id="EXJ14289.1"/>
    </source>
</evidence>
<comment type="function">
    <text evidence="10">Catalyzes the synthesis of alpha-ribazole-5'-phosphate from nicotinate mononucleotide (NAMN) and 5,6-dimethylbenzimidazole (DMB).</text>
</comment>
<dbReference type="Gene3D" id="3.40.50.10210">
    <property type="match status" value="1"/>
</dbReference>
<protein>
    <recommendedName>
        <fullName evidence="4 10">Nicotinate-nucleotide--dimethylbenzimidazole phosphoribosyltransferase</fullName>
        <shortName evidence="10">NN:DBI PRT</shortName>
        <ecNumber evidence="3 10">2.4.2.21</ecNumber>
    </recommendedName>
    <alternativeName>
        <fullName evidence="8 10">N(1)-alpha-phosphoribosyltransferase</fullName>
    </alternativeName>
</protein>
<keyword evidence="5 10" id="KW-0169">Cobalamin biosynthesis</keyword>
<comment type="catalytic activity">
    <reaction evidence="9 10">
        <text>5,6-dimethylbenzimidazole + nicotinate beta-D-ribonucleotide = alpha-ribazole 5'-phosphate + nicotinate + H(+)</text>
        <dbReference type="Rhea" id="RHEA:11196"/>
        <dbReference type="ChEBI" id="CHEBI:15378"/>
        <dbReference type="ChEBI" id="CHEBI:15890"/>
        <dbReference type="ChEBI" id="CHEBI:32544"/>
        <dbReference type="ChEBI" id="CHEBI:57502"/>
        <dbReference type="ChEBI" id="CHEBI:57918"/>
        <dbReference type="EC" id="2.4.2.21"/>
    </reaction>
</comment>
<dbReference type="Proteomes" id="UP000019460">
    <property type="component" value="Unassembled WGS sequence"/>
</dbReference>
<gene>
    <name evidence="10" type="primary">cobT</name>
    <name evidence="11" type="ORF">D779_2764</name>
</gene>
<evidence type="ECO:0000256" key="3">
    <source>
        <dbReference type="ARBA" id="ARBA00011991"/>
    </source>
</evidence>
<name>W9V4M1_9GAMM</name>
<sequence length="351" mass="36986">MMEALLWVKDPILPIDAMAAEAARRRQDQLTKPRGSLGRLEEMAIKLAGMQGSSAPSPDPVHILQFMSDHGVAAEGISVYPQEVTIQMLRNIARGGAAVSVMAEAVGARMEIIDLGIATDPGPVENVRSERLGFGTGNIAREPAMTEEQLVAAMNAGRSGVERALSSGARMLICGEMGIGNTTPATAVACALLDRPAADLVGPGTGLDAEGLERKRRAVEAALELHLAPGRSILELLARLGGFDIVATTGAYITAAQRGLPILVDGFIMSAAALAAVRLQPEVRNWMIFSHTSAEPGHRLMMEALDADPYLNLGMRLGEATGGEALVPLLRLACVVHQRMATFSEAGVTEV</sequence>
<dbReference type="RefSeq" id="WP_043755296.1">
    <property type="nucleotide sequence ID" value="NZ_AONC01000043.1"/>
</dbReference>
<dbReference type="Pfam" id="PF02277">
    <property type="entry name" value="DBI_PRT"/>
    <property type="match status" value="1"/>
</dbReference>
<evidence type="ECO:0000256" key="8">
    <source>
        <dbReference type="ARBA" id="ARBA00030686"/>
    </source>
</evidence>
<dbReference type="STRING" id="1249627.D779_2764"/>
<feature type="active site" description="Proton acceptor" evidence="10">
    <location>
        <position position="319"/>
    </location>
</feature>
<dbReference type="OrthoDB" id="9781491at2"/>
<dbReference type="NCBIfam" id="TIGR03160">
    <property type="entry name" value="cobT_DBIPRT"/>
    <property type="match status" value="1"/>
</dbReference>
<dbReference type="FunFam" id="3.40.50.10210:FF:000001">
    <property type="entry name" value="Nicotinate-nucleotide--dimethylbenzimidazole phosphoribosyltransferase"/>
    <property type="match status" value="1"/>
</dbReference>
<comment type="pathway">
    <text evidence="1 10">Nucleoside biosynthesis; alpha-ribazole biosynthesis; alpha-ribazole from 5,6-dimethylbenzimidazole: step 1/2.</text>
</comment>
<dbReference type="GO" id="GO:0008939">
    <property type="term" value="F:nicotinate-nucleotide-dimethylbenzimidazole phosphoribosyltransferase activity"/>
    <property type="evidence" value="ECO:0007669"/>
    <property type="project" value="UniProtKB-UniRule"/>
</dbReference>
<dbReference type="Gene3D" id="1.10.1610.10">
    <property type="match status" value="1"/>
</dbReference>
<evidence type="ECO:0000313" key="12">
    <source>
        <dbReference type="Proteomes" id="UP000019460"/>
    </source>
</evidence>
<evidence type="ECO:0000256" key="5">
    <source>
        <dbReference type="ARBA" id="ARBA00022573"/>
    </source>
</evidence>
<dbReference type="NCBIfam" id="NF000996">
    <property type="entry name" value="PRK00105.1"/>
    <property type="match status" value="1"/>
</dbReference>
<evidence type="ECO:0000256" key="6">
    <source>
        <dbReference type="ARBA" id="ARBA00022676"/>
    </source>
</evidence>
<evidence type="ECO:0000256" key="1">
    <source>
        <dbReference type="ARBA" id="ARBA00005049"/>
    </source>
</evidence>
<dbReference type="InterPro" id="IPR017846">
    <property type="entry name" value="Nict_dMeBzImd_PRibTrfase_bact"/>
</dbReference>
<evidence type="ECO:0000256" key="4">
    <source>
        <dbReference type="ARBA" id="ARBA00015486"/>
    </source>
</evidence>
<evidence type="ECO:0000256" key="10">
    <source>
        <dbReference type="HAMAP-Rule" id="MF_00230"/>
    </source>
</evidence>
<dbReference type="UniPathway" id="UPA00061">
    <property type="reaction ID" value="UER00516"/>
</dbReference>
<dbReference type="InterPro" id="IPR003200">
    <property type="entry name" value="Nict_dMeBzImd_PRibTrfase"/>
</dbReference>
<dbReference type="PATRIC" id="fig|1249627.3.peg.2929"/>
<accession>W9V4M1</accession>
<dbReference type="SUPFAM" id="SSF52733">
    <property type="entry name" value="Nicotinate mononucleotide:5,6-dimethylbenzimidazole phosphoribosyltransferase (CobT)"/>
    <property type="match status" value="1"/>
</dbReference>
<keyword evidence="7 10" id="KW-0808">Transferase</keyword>
<keyword evidence="12" id="KW-1185">Reference proteome</keyword>
<dbReference type="AlphaFoldDB" id="W9V4M1"/>